<organism evidence="2 3">
    <name type="scientific">Terrabacter tumescens</name>
    <dbReference type="NCBI Taxonomy" id="60443"/>
    <lineage>
        <taxon>Bacteria</taxon>
        <taxon>Bacillati</taxon>
        <taxon>Actinomycetota</taxon>
        <taxon>Actinomycetes</taxon>
        <taxon>Micrococcales</taxon>
        <taxon>Intrasporangiaceae</taxon>
        <taxon>Terrabacter</taxon>
    </lineage>
</organism>
<sequence length="238" mass="26181">MPGTRSLVHRGDDPIEVVVPIGRSGRTRDGITIVRNRDFHERLDPTAWPHRVSAAPTVFDLSAGAPLDRAVALMAKAQQLRLCTPDELRAALATRSRQPQRRLLMEALGEVGEGVESAAEYRYVRDVEHAHGLPVGRRQAPAPGQRHRDSAYDGQKVVVEVDGRLGHEGWAAQAFDRRRDIDSAVTGWLTVRPTWLEVADAPCRLAADLEAILGSRGWTGRAVPCRRPGCFVARQRAG</sequence>
<proteinExistence type="predicted"/>
<accession>A0ABQ2HI81</accession>
<protein>
    <recommendedName>
        <fullName evidence="4">DUF559 domain-containing protein</fullName>
    </recommendedName>
</protein>
<dbReference type="Proteomes" id="UP000623461">
    <property type="component" value="Unassembled WGS sequence"/>
</dbReference>
<dbReference type="EMBL" id="BMNZ01000001">
    <property type="protein sequence ID" value="GGM81092.1"/>
    <property type="molecule type" value="Genomic_DNA"/>
</dbReference>
<keyword evidence="3" id="KW-1185">Reference proteome</keyword>
<evidence type="ECO:0000256" key="1">
    <source>
        <dbReference type="SAM" id="MobiDB-lite"/>
    </source>
</evidence>
<evidence type="ECO:0008006" key="4">
    <source>
        <dbReference type="Google" id="ProtNLM"/>
    </source>
</evidence>
<feature type="region of interest" description="Disordered" evidence="1">
    <location>
        <begin position="132"/>
        <end position="151"/>
    </location>
</feature>
<evidence type="ECO:0000313" key="3">
    <source>
        <dbReference type="Proteomes" id="UP000623461"/>
    </source>
</evidence>
<gene>
    <name evidence="2" type="ORF">GCM10009721_01880</name>
</gene>
<evidence type="ECO:0000313" key="2">
    <source>
        <dbReference type="EMBL" id="GGM81092.1"/>
    </source>
</evidence>
<comment type="caution">
    <text evidence="2">The sequence shown here is derived from an EMBL/GenBank/DDBJ whole genome shotgun (WGS) entry which is preliminary data.</text>
</comment>
<name>A0ABQ2HI81_9MICO</name>
<reference evidence="3" key="1">
    <citation type="journal article" date="2019" name="Int. J. Syst. Evol. Microbiol.">
        <title>The Global Catalogue of Microorganisms (GCM) 10K type strain sequencing project: providing services to taxonomists for standard genome sequencing and annotation.</title>
        <authorList>
            <consortium name="The Broad Institute Genomics Platform"/>
            <consortium name="The Broad Institute Genome Sequencing Center for Infectious Disease"/>
            <person name="Wu L."/>
            <person name="Ma J."/>
        </authorList>
    </citation>
    <scope>NUCLEOTIDE SEQUENCE [LARGE SCALE GENOMIC DNA]</scope>
    <source>
        <strain evidence="3">JCM 1365</strain>
    </source>
</reference>